<dbReference type="RefSeq" id="WP_163679570.1">
    <property type="nucleotide sequence ID" value="NZ_AP022570.1"/>
</dbReference>
<gene>
    <name evidence="6" type="ORF">MPOR_54540</name>
</gene>
<dbReference type="AlphaFoldDB" id="A0A6N4VJS2"/>
<feature type="transmembrane region" description="Helical" evidence="5">
    <location>
        <begin position="22"/>
        <end position="55"/>
    </location>
</feature>
<evidence type="ECO:0000256" key="1">
    <source>
        <dbReference type="ARBA" id="ARBA00004141"/>
    </source>
</evidence>
<evidence type="ECO:0000256" key="3">
    <source>
        <dbReference type="ARBA" id="ARBA00022989"/>
    </source>
</evidence>
<accession>A0A6N4VJS2</accession>
<dbReference type="PANTHER" id="PTHR43723:SF1">
    <property type="entry name" value="COBALT TRANSPORT PROTEIN CBIQ"/>
    <property type="match status" value="1"/>
</dbReference>
<dbReference type="PANTHER" id="PTHR43723">
    <property type="entry name" value="COBALT TRANSPORT PROTEIN CBIQ"/>
    <property type="match status" value="1"/>
</dbReference>
<evidence type="ECO:0000256" key="2">
    <source>
        <dbReference type="ARBA" id="ARBA00022692"/>
    </source>
</evidence>
<evidence type="ECO:0000313" key="6">
    <source>
        <dbReference type="EMBL" id="BBX54428.1"/>
    </source>
</evidence>
<evidence type="ECO:0000256" key="4">
    <source>
        <dbReference type="ARBA" id="ARBA00023136"/>
    </source>
</evidence>
<dbReference type="InterPro" id="IPR052770">
    <property type="entry name" value="Cobalt_transport_CbiQ"/>
</dbReference>
<feature type="transmembrane region" description="Helical" evidence="5">
    <location>
        <begin position="224"/>
        <end position="245"/>
    </location>
</feature>
<dbReference type="CDD" id="cd16914">
    <property type="entry name" value="EcfT"/>
    <property type="match status" value="1"/>
</dbReference>
<feature type="transmembrane region" description="Helical" evidence="5">
    <location>
        <begin position="62"/>
        <end position="83"/>
    </location>
</feature>
<dbReference type="Pfam" id="PF02361">
    <property type="entry name" value="CbiQ"/>
    <property type="match status" value="1"/>
</dbReference>
<evidence type="ECO:0000313" key="7">
    <source>
        <dbReference type="Proteomes" id="UP000466785"/>
    </source>
</evidence>
<sequence length="248" mass="25774">MNPLDLSAAQNRWSSHPAAEKLVLYGGLLLCAMVLPPRTAAPLVLLAVAVATLVLARVRPRLFVLALIGPAVFIALGSVPIAVGLRGGPHLEPGGLDLAVDTSLRAIAASSATIGLAVTTLMADMLDLARRAGVPAPLCHVADLTYRLVGILIRSARAARESVALRLGLQTPRDAISVIGAQSALIFVRATERGRAMSEAMSLRAEPGMTAVLTADRPVRPARIAASITVLIAIAATSILTWRAWNGG</sequence>
<reference evidence="6 7" key="1">
    <citation type="journal article" date="2019" name="Emerg. Microbes Infect.">
        <title>Comprehensive subspecies identification of 175 nontuberculous mycobacteria species based on 7547 genomic profiles.</title>
        <authorList>
            <person name="Matsumoto Y."/>
            <person name="Kinjo T."/>
            <person name="Motooka D."/>
            <person name="Nabeya D."/>
            <person name="Jung N."/>
            <person name="Uechi K."/>
            <person name="Horii T."/>
            <person name="Iida T."/>
            <person name="Fujita J."/>
            <person name="Nakamura S."/>
        </authorList>
    </citation>
    <scope>NUCLEOTIDE SEQUENCE [LARGE SCALE GENOMIC DNA]</scope>
    <source>
        <strain evidence="6 7">JCM 12603</strain>
    </source>
</reference>
<feature type="transmembrane region" description="Helical" evidence="5">
    <location>
        <begin position="103"/>
        <end position="123"/>
    </location>
</feature>
<proteinExistence type="predicted"/>
<dbReference type="GO" id="GO:0006824">
    <property type="term" value="P:cobalt ion transport"/>
    <property type="evidence" value="ECO:0007669"/>
    <property type="project" value="TreeGrafter"/>
</dbReference>
<keyword evidence="7" id="KW-1185">Reference proteome</keyword>
<dbReference type="GO" id="GO:0043190">
    <property type="term" value="C:ATP-binding cassette (ABC) transporter complex"/>
    <property type="evidence" value="ECO:0007669"/>
    <property type="project" value="TreeGrafter"/>
</dbReference>
<dbReference type="Proteomes" id="UP000466785">
    <property type="component" value="Chromosome"/>
</dbReference>
<dbReference type="KEGG" id="mpof:MPOR_54540"/>
<keyword evidence="3 5" id="KW-1133">Transmembrane helix</keyword>
<evidence type="ECO:0000256" key="5">
    <source>
        <dbReference type="SAM" id="Phobius"/>
    </source>
</evidence>
<dbReference type="EMBL" id="AP022570">
    <property type="protein sequence ID" value="BBX54428.1"/>
    <property type="molecule type" value="Genomic_DNA"/>
</dbReference>
<comment type="subcellular location">
    <subcellularLocation>
        <location evidence="1">Membrane</location>
        <topology evidence="1">Multi-pass membrane protein</topology>
    </subcellularLocation>
</comment>
<name>A0A6N4VJS2_9MYCO</name>
<organism evidence="6 7">
    <name type="scientific">Mycolicibacterium poriferae</name>
    <dbReference type="NCBI Taxonomy" id="39694"/>
    <lineage>
        <taxon>Bacteria</taxon>
        <taxon>Bacillati</taxon>
        <taxon>Actinomycetota</taxon>
        <taxon>Actinomycetes</taxon>
        <taxon>Mycobacteriales</taxon>
        <taxon>Mycobacteriaceae</taxon>
        <taxon>Mycolicibacterium</taxon>
    </lineage>
</organism>
<protein>
    <submittedName>
        <fullName evidence="6">Cobalt ECF transporter T component CbiQ</fullName>
    </submittedName>
</protein>
<dbReference type="InterPro" id="IPR003339">
    <property type="entry name" value="ABC/ECF_trnsptr_transmembrane"/>
</dbReference>
<keyword evidence="2 5" id="KW-0812">Transmembrane</keyword>
<keyword evidence="4 5" id="KW-0472">Membrane</keyword>